<protein>
    <submittedName>
        <fullName evidence="1">Uncharacterized protein</fullName>
    </submittedName>
</protein>
<dbReference type="HOGENOM" id="CLU_2573411_0_0_1"/>
<gene>
    <name evidence="1" type="ORF">M378DRAFT_674351</name>
</gene>
<reference evidence="1 2" key="1">
    <citation type="submission" date="2014-04" db="EMBL/GenBank/DDBJ databases">
        <title>Evolutionary Origins and Diversification of the Mycorrhizal Mutualists.</title>
        <authorList>
            <consortium name="DOE Joint Genome Institute"/>
            <consortium name="Mycorrhizal Genomics Consortium"/>
            <person name="Kohler A."/>
            <person name="Kuo A."/>
            <person name="Nagy L.G."/>
            <person name="Floudas D."/>
            <person name="Copeland A."/>
            <person name="Barry K.W."/>
            <person name="Cichocki N."/>
            <person name="Veneault-Fourrey C."/>
            <person name="LaButti K."/>
            <person name="Lindquist E.A."/>
            <person name="Lipzen A."/>
            <person name="Lundell T."/>
            <person name="Morin E."/>
            <person name="Murat C."/>
            <person name="Riley R."/>
            <person name="Ohm R."/>
            <person name="Sun H."/>
            <person name="Tunlid A."/>
            <person name="Henrissat B."/>
            <person name="Grigoriev I.V."/>
            <person name="Hibbett D.S."/>
            <person name="Martin F."/>
        </authorList>
    </citation>
    <scope>NUCLEOTIDE SEQUENCE [LARGE SCALE GENOMIC DNA]</scope>
    <source>
        <strain evidence="1 2">Koide BX008</strain>
    </source>
</reference>
<evidence type="ECO:0000313" key="2">
    <source>
        <dbReference type="Proteomes" id="UP000054549"/>
    </source>
</evidence>
<keyword evidence="2" id="KW-1185">Reference proteome</keyword>
<sequence length="81" mass="9372">MPTYVRFRPSSPHQSSKVADSFCAPLDYTCVFSVLLQQSLVRWRRVAIKQTKTQIHTKQLQVGERMLSISFDSFSVTQHLQ</sequence>
<dbReference type="AlphaFoldDB" id="A0A0C2SJA8"/>
<organism evidence="1 2">
    <name type="scientific">Amanita muscaria (strain Koide BX008)</name>
    <dbReference type="NCBI Taxonomy" id="946122"/>
    <lineage>
        <taxon>Eukaryota</taxon>
        <taxon>Fungi</taxon>
        <taxon>Dikarya</taxon>
        <taxon>Basidiomycota</taxon>
        <taxon>Agaricomycotina</taxon>
        <taxon>Agaricomycetes</taxon>
        <taxon>Agaricomycetidae</taxon>
        <taxon>Agaricales</taxon>
        <taxon>Pluteineae</taxon>
        <taxon>Amanitaceae</taxon>
        <taxon>Amanita</taxon>
    </lineage>
</organism>
<dbReference type="EMBL" id="KN818260">
    <property type="protein sequence ID" value="KIL63310.1"/>
    <property type="molecule type" value="Genomic_DNA"/>
</dbReference>
<evidence type="ECO:0000313" key="1">
    <source>
        <dbReference type="EMBL" id="KIL63310.1"/>
    </source>
</evidence>
<proteinExistence type="predicted"/>
<accession>A0A0C2SJA8</accession>
<dbReference type="Proteomes" id="UP000054549">
    <property type="component" value="Unassembled WGS sequence"/>
</dbReference>
<name>A0A0C2SJA8_AMAMK</name>
<dbReference type="InParanoid" id="A0A0C2SJA8"/>